<name>A0A4C1YUV6_EUMVA</name>
<dbReference type="Proteomes" id="UP000299102">
    <property type="component" value="Unassembled WGS sequence"/>
</dbReference>
<accession>A0A4C1YUV6</accession>
<dbReference type="AlphaFoldDB" id="A0A4C1YUV6"/>
<evidence type="ECO:0000313" key="2">
    <source>
        <dbReference type="Proteomes" id="UP000299102"/>
    </source>
</evidence>
<comment type="caution">
    <text evidence="1">The sequence shown here is derived from an EMBL/GenBank/DDBJ whole genome shotgun (WGS) entry which is preliminary data.</text>
</comment>
<evidence type="ECO:0008006" key="3">
    <source>
        <dbReference type="Google" id="ProtNLM"/>
    </source>
</evidence>
<organism evidence="1 2">
    <name type="scientific">Eumeta variegata</name>
    <name type="common">Bagworm moth</name>
    <name type="synonym">Eumeta japonica</name>
    <dbReference type="NCBI Taxonomy" id="151549"/>
    <lineage>
        <taxon>Eukaryota</taxon>
        <taxon>Metazoa</taxon>
        <taxon>Ecdysozoa</taxon>
        <taxon>Arthropoda</taxon>
        <taxon>Hexapoda</taxon>
        <taxon>Insecta</taxon>
        <taxon>Pterygota</taxon>
        <taxon>Neoptera</taxon>
        <taxon>Endopterygota</taxon>
        <taxon>Lepidoptera</taxon>
        <taxon>Glossata</taxon>
        <taxon>Ditrysia</taxon>
        <taxon>Tineoidea</taxon>
        <taxon>Psychidae</taxon>
        <taxon>Oiketicinae</taxon>
        <taxon>Eumeta</taxon>
    </lineage>
</organism>
<gene>
    <name evidence="1" type="ORF">EVAR_52254_1</name>
</gene>
<evidence type="ECO:0000313" key="1">
    <source>
        <dbReference type="EMBL" id="GBP78449.1"/>
    </source>
</evidence>
<protein>
    <recommendedName>
        <fullName evidence="3">Retrovirus-related Pol polyprotein from type-1 retrotransposable element R1</fullName>
    </recommendedName>
</protein>
<sequence length="275" mass="31813">MESGQNGNNIGPQRIVFNLRLSGPIKPMEPITTRRYNTNKADWTEFCLQLRNTLQKYGIAEKVERTKRPEDLEENSREYIAAIQETSCAKEENPQRSHEKKAVIEEYRQDDTQKTEIAQTESWKKYCTIQDKESMWDKVYRVIRNKKGRLPDTLLRNSEGKTLSPHESAKLLAYTFYPDDSVSTDMPLHIRTRERIEDKPVEDLRLSEDYPPFTMVELKAVLRELNPEKAPGPDGLTADICIAAIESEMEVFLAIANKCLELVYFPRTGRPHMSS</sequence>
<reference evidence="1 2" key="1">
    <citation type="journal article" date="2019" name="Commun. Biol.">
        <title>The bagworm genome reveals a unique fibroin gene that provides high tensile strength.</title>
        <authorList>
            <person name="Kono N."/>
            <person name="Nakamura H."/>
            <person name="Ohtoshi R."/>
            <person name="Tomita M."/>
            <person name="Numata K."/>
            <person name="Arakawa K."/>
        </authorList>
    </citation>
    <scope>NUCLEOTIDE SEQUENCE [LARGE SCALE GENOMIC DNA]</scope>
</reference>
<proteinExistence type="predicted"/>
<dbReference type="EMBL" id="BGZK01001370">
    <property type="protein sequence ID" value="GBP78449.1"/>
    <property type="molecule type" value="Genomic_DNA"/>
</dbReference>
<dbReference type="OrthoDB" id="6931122at2759"/>
<keyword evidence="2" id="KW-1185">Reference proteome</keyword>